<dbReference type="EMBL" id="JPER01000003">
    <property type="protein sequence ID" value="KFZ30992.1"/>
    <property type="molecule type" value="Genomic_DNA"/>
</dbReference>
<protein>
    <recommendedName>
        <fullName evidence="2">PLD phosphodiesterase domain-containing protein</fullName>
    </recommendedName>
</protein>
<dbReference type="SUPFAM" id="SSF56024">
    <property type="entry name" value="Phospholipase D/nuclease"/>
    <property type="match status" value="2"/>
</dbReference>
<dbReference type="CDD" id="cd09113">
    <property type="entry name" value="PLDc_ymdC_like_2"/>
    <property type="match status" value="1"/>
</dbReference>
<evidence type="ECO:0000259" key="2">
    <source>
        <dbReference type="PROSITE" id="PS50035"/>
    </source>
</evidence>
<gene>
    <name evidence="3" type="ORF">IDSA_07940</name>
</gene>
<dbReference type="Pfam" id="PF13091">
    <property type="entry name" value="PLDc_2"/>
    <property type="match status" value="2"/>
</dbReference>
<dbReference type="eggNOG" id="COG1502">
    <property type="taxonomic scope" value="Bacteria"/>
</dbReference>
<dbReference type="InterPro" id="IPR001736">
    <property type="entry name" value="PLipase_D/transphosphatidylase"/>
</dbReference>
<proteinExistence type="predicted"/>
<dbReference type="PANTHER" id="PTHR21248:SF12">
    <property type="entry name" value="CARDIOLIPIN SYNTHASE C"/>
    <property type="match status" value="1"/>
</dbReference>
<accession>A0A094IV49</accession>
<dbReference type="Gene3D" id="3.30.870.10">
    <property type="entry name" value="Endonuclease Chain A"/>
    <property type="match status" value="2"/>
</dbReference>
<dbReference type="STRING" id="435908.IDSA_07940"/>
<dbReference type="OrthoDB" id="9814092at2"/>
<reference evidence="3 4" key="1">
    <citation type="submission" date="2014-06" db="EMBL/GenBank/DDBJ databases">
        <title>The draft genome sequence of Idiomarina salinarum ISL-52.</title>
        <authorList>
            <person name="Du J."/>
            <person name="Shao Z."/>
        </authorList>
    </citation>
    <scope>NUCLEOTIDE SEQUENCE [LARGE SCALE GENOMIC DNA]</scope>
    <source>
        <strain evidence="3 4">ISL-52</strain>
    </source>
</reference>
<dbReference type="PROSITE" id="PS50035">
    <property type="entry name" value="PLD"/>
    <property type="match status" value="2"/>
</dbReference>
<keyword evidence="1" id="KW-0732">Signal</keyword>
<feature type="chain" id="PRO_5001898920" description="PLD phosphodiesterase domain-containing protein" evidence="1">
    <location>
        <begin position="23"/>
        <end position="519"/>
    </location>
</feature>
<sequence>MTMVRRLSGLSALLLALSLAGCELPPRQGIEQSYALPTTITTVTPLGTAAAEQAAEHPGTSGIHILADSRKAFAARVELVQGAERSLDLQYYIWRLDNTGSILTQEMVNAADRGVRVRLLLDDFETTGLDAQLSRLHQHPNIEVRLFNPFVMRSHKWLGFFIDLSRANRRMHNKTFTVDGSVTIIGGRNIADSYFGATDDFLFSDLDVLAIGPVVDDVQQEFDAYWNSESAYPIDIVRSVDNPLAGSEPVEDIVQRYRSNEQAAKYLEAIEEAQFFEKLVDHKLELTWAPTTMLSDDPRKALGEAPDGGHLYPKLENVILQADQHLYLVTPYLVPTKSGVKVLTQLAERGVDIKILTNSLAATDLAIVHAGYIKWRKELLGAGIKIYELRPTEMQLTDEAEPAGNFSLSAGSSLHAKTTAIDGEQLFIGSFNFDPRSANLNTELGFIIESPELAAALEQTFETRVPARAYELVLDEQGELIWIERSEQQLIRHQTDPETSWWRRTYVWLMSLLPIDYFL</sequence>
<organism evidence="3 4">
    <name type="scientific">Pseudidiomarina salinarum</name>
    <dbReference type="NCBI Taxonomy" id="435908"/>
    <lineage>
        <taxon>Bacteria</taxon>
        <taxon>Pseudomonadati</taxon>
        <taxon>Pseudomonadota</taxon>
        <taxon>Gammaproteobacteria</taxon>
        <taxon>Alteromonadales</taxon>
        <taxon>Idiomarinaceae</taxon>
        <taxon>Pseudidiomarina</taxon>
    </lineage>
</organism>
<dbReference type="AlphaFoldDB" id="A0A094IV49"/>
<feature type="signal peptide" evidence="1">
    <location>
        <begin position="1"/>
        <end position="22"/>
    </location>
</feature>
<name>A0A094IV49_9GAMM</name>
<dbReference type="CDD" id="cd09111">
    <property type="entry name" value="PLDc_ymdC_like_1"/>
    <property type="match status" value="1"/>
</dbReference>
<dbReference type="PANTHER" id="PTHR21248">
    <property type="entry name" value="CARDIOLIPIN SYNTHASE"/>
    <property type="match status" value="1"/>
</dbReference>
<comment type="caution">
    <text evidence="3">The sequence shown here is derived from an EMBL/GenBank/DDBJ whole genome shotgun (WGS) entry which is preliminary data.</text>
</comment>
<dbReference type="Proteomes" id="UP000054363">
    <property type="component" value="Unassembled WGS sequence"/>
</dbReference>
<evidence type="ECO:0000256" key="1">
    <source>
        <dbReference type="SAM" id="SignalP"/>
    </source>
</evidence>
<feature type="domain" description="PLD phosphodiesterase" evidence="2">
    <location>
        <begin position="410"/>
        <end position="437"/>
    </location>
</feature>
<dbReference type="PROSITE" id="PS51257">
    <property type="entry name" value="PROKAR_LIPOPROTEIN"/>
    <property type="match status" value="1"/>
</dbReference>
<evidence type="ECO:0000313" key="3">
    <source>
        <dbReference type="EMBL" id="KFZ30992.1"/>
    </source>
</evidence>
<dbReference type="SMART" id="SM00155">
    <property type="entry name" value="PLDc"/>
    <property type="match status" value="2"/>
</dbReference>
<dbReference type="GO" id="GO:0032049">
    <property type="term" value="P:cardiolipin biosynthetic process"/>
    <property type="evidence" value="ECO:0007669"/>
    <property type="project" value="UniProtKB-ARBA"/>
</dbReference>
<dbReference type="InterPro" id="IPR025202">
    <property type="entry name" value="PLD-like_dom"/>
</dbReference>
<evidence type="ECO:0000313" key="4">
    <source>
        <dbReference type="Proteomes" id="UP000054363"/>
    </source>
</evidence>
<keyword evidence="4" id="KW-1185">Reference proteome</keyword>
<dbReference type="GO" id="GO:0030572">
    <property type="term" value="F:phosphatidyltransferase activity"/>
    <property type="evidence" value="ECO:0007669"/>
    <property type="project" value="UniProtKB-ARBA"/>
</dbReference>
<feature type="domain" description="PLD phosphodiesterase" evidence="2">
    <location>
        <begin position="167"/>
        <end position="194"/>
    </location>
</feature>